<feature type="domain" description="Secretin/TonB short N-terminal" evidence="7">
    <location>
        <begin position="56"/>
        <end position="107"/>
    </location>
</feature>
<comment type="subcellular location">
    <subcellularLocation>
        <location evidence="1">Cell outer membrane</location>
    </subcellularLocation>
</comment>
<evidence type="ECO:0000256" key="6">
    <source>
        <dbReference type="SAM" id="SignalP"/>
    </source>
</evidence>
<comment type="similarity">
    <text evidence="2">Belongs to the TonB-dependent receptor family.</text>
</comment>
<dbReference type="Gene3D" id="2.170.130.10">
    <property type="entry name" value="TonB-dependent receptor, plug domain"/>
    <property type="match status" value="1"/>
</dbReference>
<dbReference type="PROSITE" id="PS51257">
    <property type="entry name" value="PROKAR_LIPOPROTEIN"/>
    <property type="match status" value="1"/>
</dbReference>
<comment type="caution">
    <text evidence="8">The sequence shown here is derived from an EMBL/GenBank/DDBJ whole genome shotgun (WGS) entry which is preliminary data.</text>
</comment>
<dbReference type="InterPro" id="IPR010104">
    <property type="entry name" value="TonB_rcpt_bac"/>
</dbReference>
<dbReference type="InterPro" id="IPR036942">
    <property type="entry name" value="Beta-barrel_TonB_sf"/>
</dbReference>
<dbReference type="SMART" id="SM00965">
    <property type="entry name" value="STN"/>
    <property type="match status" value="1"/>
</dbReference>
<organism evidence="8 9">
    <name type="scientific">Massilia horti</name>
    <dbReference type="NCBI Taxonomy" id="2562153"/>
    <lineage>
        <taxon>Bacteria</taxon>
        <taxon>Pseudomonadati</taxon>
        <taxon>Pseudomonadota</taxon>
        <taxon>Betaproteobacteria</taxon>
        <taxon>Burkholderiales</taxon>
        <taxon>Oxalobacteraceae</taxon>
        <taxon>Telluria group</taxon>
        <taxon>Massilia</taxon>
    </lineage>
</organism>
<protein>
    <submittedName>
        <fullName evidence="8">TonB-dependent receptor</fullName>
    </submittedName>
</protein>
<dbReference type="GO" id="GO:0009279">
    <property type="term" value="C:cell outer membrane"/>
    <property type="evidence" value="ECO:0007669"/>
    <property type="project" value="UniProtKB-SubCell"/>
</dbReference>
<keyword evidence="8" id="KW-0675">Receptor</keyword>
<dbReference type="Proteomes" id="UP000297258">
    <property type="component" value="Unassembled WGS sequence"/>
</dbReference>
<dbReference type="SUPFAM" id="SSF56935">
    <property type="entry name" value="Porins"/>
    <property type="match status" value="1"/>
</dbReference>
<dbReference type="PANTHER" id="PTHR40980">
    <property type="entry name" value="PLUG DOMAIN-CONTAINING PROTEIN"/>
    <property type="match status" value="1"/>
</dbReference>
<dbReference type="InterPro" id="IPR012910">
    <property type="entry name" value="Plug_dom"/>
</dbReference>
<dbReference type="InterPro" id="IPR011662">
    <property type="entry name" value="Secretin/TonB_short_N"/>
</dbReference>
<keyword evidence="4" id="KW-0472">Membrane</keyword>
<gene>
    <name evidence="8" type="ORF">E4O92_10595</name>
</gene>
<accession>A0A4Y9SZS1</accession>
<evidence type="ECO:0000256" key="5">
    <source>
        <dbReference type="ARBA" id="ARBA00023237"/>
    </source>
</evidence>
<keyword evidence="9" id="KW-1185">Reference proteome</keyword>
<evidence type="ECO:0000313" key="9">
    <source>
        <dbReference type="Proteomes" id="UP000297258"/>
    </source>
</evidence>
<keyword evidence="5" id="KW-0998">Cell outer membrane</keyword>
<sequence>MHGKQRHGCFLLAALSGACAVTLSHPASAQEAQKTFRVAEGPAAVSIPEFARQANITVLANGDDLAGKTTKAIQGSFPVKQALDAMLAGTGLIARMNPGGSVLVQPGKQPDPLPRPTVARESARPAEMPQVLVVGTRASQQSSIELKKYAATLRDSIVAEDVSEFPDRNVAEAISRLAGVTLERGEYGEGTTINVRGHSAIQTRVEIDGLGVQAGGGTDLNNGGSGRGVELRELPADLIKSIDVVKGATADMTEGSLGGAVIIHTRTGLDFKKQYVALRVAGQQNSINEKWTPNLNFVFADKFLDNRLGVVLNLSSSAARNENHTVNISPLANGMARTIDFDQSPEKTFSYNPSTVSKTDPASTAPMARWGTTGGGTFDSLSPLEIVTRSAAAASKEDCYAAFPLYTSAEVASISSSVNRAAAKSQRAYELRSCLNQWNDYTPQNLRYQMRRQFDRRVNGDLRLDFKVNNQLSVYAKFDRNKRRIDDDQLFLSLGSISINPDGSYVDTGASPNIVRTPVPGSGYYFYPSPSNLGASGSTYRGLTNGSVVNVMPSSLKVDANHHVTQYTLSNATLNNDQIYDQIETTSSYTQFGGSWRSGRWRAQFLAGRAKASETRMQWRTNFSFPYGPATVSVAPNGVWTYALAPGVTYDQKDYSNYGILLPQNGARLPMVSAATALTLANPRAMARSEDTARLDMSYAADGVIPYIGQIKFGLGRRDYAVSSWSGSGYTVQPASGATPAIVVPRVAQSSSFQACENTPASLAPGGTPCRYGTTTSSNPASLNSTIVMTQAAYRDIVAQVLTKNTIPYFNSLPNRPAGLPSGWTQIDVRKVIELTGVQNFNLDCVQFCTGSDGKLYEQPRTGVFERVLSGYLSTDFEFDRIPFTSHPLPFGWELGGNFGWRVVRTEVAATGLMTFQSISKTATYDPQNPTAATGISTATLTRNTAMKGATNDVMPILNLAWWPLRDRLVVRYNKAKAIARPPIEYLYSNGVTCTYDERKLGVNPVVTDASGMPDMSCDDTLGNPGLRAATNRNYNLALEWYPNRSSMLSLTRFRQQGIVGAPIRVAVSNGRPFAYSGTNDPVSGRDLSDVRYTYATYVNGPANERDGFELSTKAAFTILPWRLRYTGLDLNYTHAKSTSLEGAVRDLITGDVLPPPNELAYTWNASLWYDDGKFQARVALQGAAAFFRGFTTASHDYPAKGVTGDPALPFNPGTPTFRDARRFVDAKVSYKFENGIELFAEGRNLGRAAVTNSQGAYVPFADGTPNLLDYSYSGAQYMVGVTFRH</sequence>
<dbReference type="Pfam" id="PF07660">
    <property type="entry name" value="STN"/>
    <property type="match status" value="1"/>
</dbReference>
<proteinExistence type="inferred from homology"/>
<keyword evidence="3" id="KW-0813">Transport</keyword>
<evidence type="ECO:0000313" key="8">
    <source>
        <dbReference type="EMBL" id="TFW32256.1"/>
    </source>
</evidence>
<evidence type="ECO:0000259" key="7">
    <source>
        <dbReference type="SMART" id="SM00965"/>
    </source>
</evidence>
<feature type="chain" id="PRO_5021385477" evidence="6">
    <location>
        <begin position="30"/>
        <end position="1286"/>
    </location>
</feature>
<dbReference type="Gene3D" id="3.55.50.30">
    <property type="match status" value="1"/>
</dbReference>
<evidence type="ECO:0000256" key="4">
    <source>
        <dbReference type="ARBA" id="ARBA00023136"/>
    </source>
</evidence>
<keyword evidence="6" id="KW-0732">Signal</keyword>
<dbReference type="PANTHER" id="PTHR40980:SF3">
    <property type="entry name" value="TONB-DEPENDENT RECEPTOR-LIKE BETA-BARREL DOMAIN-CONTAINING PROTEIN"/>
    <property type="match status" value="1"/>
</dbReference>
<name>A0A4Y9SZS1_9BURK</name>
<dbReference type="Gene3D" id="2.40.170.20">
    <property type="entry name" value="TonB-dependent receptor, beta-barrel domain"/>
    <property type="match status" value="1"/>
</dbReference>
<evidence type="ECO:0000256" key="2">
    <source>
        <dbReference type="ARBA" id="ARBA00009810"/>
    </source>
</evidence>
<dbReference type="EMBL" id="SPUM01000063">
    <property type="protein sequence ID" value="TFW32256.1"/>
    <property type="molecule type" value="Genomic_DNA"/>
</dbReference>
<dbReference type="Pfam" id="PF07715">
    <property type="entry name" value="Plug"/>
    <property type="match status" value="1"/>
</dbReference>
<dbReference type="InterPro" id="IPR037066">
    <property type="entry name" value="Plug_dom_sf"/>
</dbReference>
<reference evidence="8 9" key="1">
    <citation type="submission" date="2019-03" db="EMBL/GenBank/DDBJ databases">
        <title>Draft genome of Massilia hortus sp. nov., a novel bacterial species of the Oxalobacteraceae family.</title>
        <authorList>
            <person name="Peta V."/>
            <person name="Raths R."/>
            <person name="Bucking H."/>
        </authorList>
    </citation>
    <scope>NUCLEOTIDE SEQUENCE [LARGE SCALE GENOMIC DNA]</scope>
    <source>
        <strain evidence="8 9">ONC3</strain>
    </source>
</reference>
<dbReference type="NCBIfam" id="TIGR01782">
    <property type="entry name" value="TonB-Xanth-Caul"/>
    <property type="match status" value="1"/>
</dbReference>
<evidence type="ECO:0000256" key="3">
    <source>
        <dbReference type="ARBA" id="ARBA00022448"/>
    </source>
</evidence>
<dbReference type="OrthoDB" id="8728630at2"/>
<evidence type="ECO:0000256" key="1">
    <source>
        <dbReference type="ARBA" id="ARBA00004442"/>
    </source>
</evidence>
<feature type="signal peptide" evidence="6">
    <location>
        <begin position="1"/>
        <end position="29"/>
    </location>
</feature>